<feature type="binding site" evidence="8">
    <location>
        <position position="666"/>
    </location>
    <ligand>
        <name>Mg(2+)</name>
        <dbReference type="ChEBI" id="CHEBI:18420"/>
        <label>1</label>
    </ligand>
</feature>
<feature type="binding site" evidence="8">
    <location>
        <position position="441"/>
    </location>
    <ligand>
        <name>Mg(2+)</name>
        <dbReference type="ChEBI" id="CHEBI:18420"/>
        <label>1</label>
    </ligand>
</feature>
<evidence type="ECO:0000256" key="9">
    <source>
        <dbReference type="PIRSR" id="PIRSR604808-3"/>
    </source>
</evidence>
<dbReference type="EMBL" id="CACVKT020000318">
    <property type="protein sequence ID" value="CAC5358202.1"/>
    <property type="molecule type" value="Genomic_DNA"/>
</dbReference>
<feature type="binding site" evidence="8">
    <location>
        <position position="667"/>
    </location>
    <ligand>
        <name>Mg(2+)</name>
        <dbReference type="ChEBI" id="CHEBI:18420"/>
        <label>1</label>
    </ligand>
</feature>
<dbReference type="InterPro" id="IPR004808">
    <property type="entry name" value="AP_endonuc_1"/>
</dbReference>
<dbReference type="Gene3D" id="3.40.50.1110">
    <property type="entry name" value="SGNH hydrolase"/>
    <property type="match status" value="1"/>
</dbReference>
<dbReference type="InterPro" id="IPR036691">
    <property type="entry name" value="Endo/exonu/phosph_ase_sf"/>
</dbReference>
<dbReference type="Pfam" id="PF00098">
    <property type="entry name" value="zf-CCHC"/>
    <property type="match status" value="1"/>
</dbReference>
<dbReference type="InterPro" id="IPR013830">
    <property type="entry name" value="SGNH_hydro"/>
</dbReference>
<dbReference type="EC" id="3.1.11.2" evidence="3"/>
<dbReference type="PROSITE" id="PS50158">
    <property type="entry name" value="ZF_CCHC"/>
    <property type="match status" value="1"/>
</dbReference>
<evidence type="ECO:0000256" key="1">
    <source>
        <dbReference type="ARBA" id="ARBA00000493"/>
    </source>
</evidence>
<dbReference type="GO" id="GO:0005634">
    <property type="term" value="C:nucleus"/>
    <property type="evidence" value="ECO:0007669"/>
    <property type="project" value="TreeGrafter"/>
</dbReference>
<dbReference type="PANTHER" id="PTHR22748:SF6">
    <property type="entry name" value="DNA-(APURINIC OR APYRIMIDINIC SITE) ENDONUCLEASE"/>
    <property type="match status" value="1"/>
</dbReference>
<keyword evidence="5" id="KW-0378">Hydrolase</keyword>
<keyword evidence="8" id="KW-0464">Manganese</keyword>
<feature type="active site" evidence="7">
    <location>
        <position position="546"/>
    </location>
</feature>
<name>A0A6J8A0S0_MYTCO</name>
<dbReference type="SUPFAM" id="SSF57756">
    <property type="entry name" value="Retrovirus zinc finger-like domains"/>
    <property type="match status" value="1"/>
</dbReference>
<comment type="similarity">
    <text evidence="2">Belongs to the DNA repair enzymes AP/ExoA family.</text>
</comment>
<feature type="binding site" evidence="8">
    <location>
        <position position="470"/>
    </location>
    <ligand>
        <name>Mg(2+)</name>
        <dbReference type="ChEBI" id="CHEBI:18420"/>
        <label>1</label>
    </ligand>
</feature>
<dbReference type="InterPro" id="IPR036514">
    <property type="entry name" value="SGNH_hydro_sf"/>
</dbReference>
<dbReference type="Proteomes" id="UP000507470">
    <property type="component" value="Unassembled WGS sequence"/>
</dbReference>
<evidence type="ECO:0000313" key="12">
    <source>
        <dbReference type="EMBL" id="CAC5358202.1"/>
    </source>
</evidence>
<organism evidence="12 13">
    <name type="scientific">Mytilus coruscus</name>
    <name type="common">Sea mussel</name>
    <dbReference type="NCBI Taxonomy" id="42192"/>
    <lineage>
        <taxon>Eukaryota</taxon>
        <taxon>Metazoa</taxon>
        <taxon>Spiralia</taxon>
        <taxon>Lophotrochozoa</taxon>
        <taxon>Mollusca</taxon>
        <taxon>Bivalvia</taxon>
        <taxon>Autobranchia</taxon>
        <taxon>Pteriomorphia</taxon>
        <taxon>Mytilida</taxon>
        <taxon>Mytiloidea</taxon>
        <taxon>Mytilidae</taxon>
        <taxon>Mytilinae</taxon>
        <taxon>Mytilus</taxon>
    </lineage>
</organism>
<dbReference type="SUPFAM" id="SSF52266">
    <property type="entry name" value="SGNH hydrolase"/>
    <property type="match status" value="1"/>
</dbReference>
<dbReference type="Gene3D" id="4.10.60.10">
    <property type="entry name" value="Zinc finger, CCHC-type"/>
    <property type="match status" value="1"/>
</dbReference>
<feature type="site" description="Transition state stabilizer" evidence="9">
    <location>
        <position position="584"/>
    </location>
</feature>
<keyword evidence="13" id="KW-1185">Reference proteome</keyword>
<dbReference type="SUPFAM" id="SSF56219">
    <property type="entry name" value="DNase I-like"/>
    <property type="match status" value="1"/>
</dbReference>
<evidence type="ECO:0000259" key="11">
    <source>
        <dbReference type="PROSITE" id="PS50158"/>
    </source>
</evidence>
<evidence type="ECO:0000256" key="2">
    <source>
        <dbReference type="ARBA" id="ARBA00007092"/>
    </source>
</evidence>
<dbReference type="GO" id="GO:0008311">
    <property type="term" value="F:double-stranded DNA 3'-5' DNA exonuclease activity"/>
    <property type="evidence" value="ECO:0007669"/>
    <property type="project" value="UniProtKB-EC"/>
</dbReference>
<feature type="site" description="Important for catalytic activity" evidence="9">
    <location>
        <position position="642"/>
    </location>
</feature>
<dbReference type="InterPro" id="IPR001878">
    <property type="entry name" value="Znf_CCHC"/>
</dbReference>
<dbReference type="InterPro" id="IPR036875">
    <property type="entry name" value="Znf_CCHC_sf"/>
</dbReference>
<dbReference type="Gene3D" id="3.60.10.10">
    <property type="entry name" value="Endonuclease/exonuclease/phosphatase"/>
    <property type="match status" value="1"/>
</dbReference>
<keyword evidence="10" id="KW-0862">Zinc</keyword>
<dbReference type="GO" id="GO:0008270">
    <property type="term" value="F:zinc ion binding"/>
    <property type="evidence" value="ECO:0007669"/>
    <property type="project" value="UniProtKB-KW"/>
</dbReference>
<dbReference type="SMART" id="SM00343">
    <property type="entry name" value="ZnF_C2HC"/>
    <property type="match status" value="3"/>
</dbReference>
<sequence>MSRVSRQLSIHFYTKGFKGIKHDEILTEISNQIDINKVGSIQITEKDCIVSLKDVESKDKLVVNGITVRNRSVNFFDVEKSITHVTIKDAPYELDDCYIGTQMLRFGQVVPGSVKRGYIKGTDIENGARYLDILNCESVLPLRTSLGRFEVRLFADNNRTPCFHCKLTGHPSYQCKDRPKILNERRCYNCAAIGHLANACPNEPYCSYCNIKGHPRRDYCDNDTLFEDGKNDTANTVNILIGASNCTRLGETDEKVINASKSGANFENFPQSLDLAAQKSDSHKVDKVAICLGSNDISKHKDDCDQINLLVTKAVAQVKSAYPESHVGLCSIIPRKGNSAQINRLNQSATNVNKFIRKLCAREDNVDFVDLEKLFYRNGTIIRSMFDKADNSGVHISIEGTRVYCMRTIAKSLRVTTCYIRSKHKSLLYINKMSLKIASINVNGLRNNQKRALVFNWIVSQNIDLVCLQETHCTHDETGLWNREWKENGGGESFWNCGTNDSRGVGILLRKDFTHCFDISMIDNNGRIQIGEIKTNTAVYHIINLYTPNNGSDRKHFFENLKNLNDLYADDSTDHYNVFLGDFNCALDRKLDRAPSHQNEDTGLKELKSLLLKFELDVIWRSKFPTNRRYSFQRGNSKSRIDYIFCTKSLSCKISNTRIFTFPFSDHDIVTSKIKLDDIERGPGMWIMNLNTIKTDEFSNAFKTFWEIG</sequence>
<dbReference type="GO" id="GO:0008081">
    <property type="term" value="F:phosphoric diester hydrolase activity"/>
    <property type="evidence" value="ECO:0007669"/>
    <property type="project" value="TreeGrafter"/>
</dbReference>
<dbReference type="InterPro" id="IPR005135">
    <property type="entry name" value="Endo/exonuclease/phosphatase"/>
</dbReference>
<keyword evidence="6 8" id="KW-0460">Magnesium</keyword>
<dbReference type="PANTHER" id="PTHR22748">
    <property type="entry name" value="AP ENDONUCLEASE"/>
    <property type="match status" value="1"/>
</dbReference>
<feature type="site" description="Interaction with DNA substrate" evidence="9">
    <location>
        <position position="667"/>
    </location>
</feature>
<feature type="domain" description="CCHC-type" evidence="11">
    <location>
        <begin position="185"/>
        <end position="202"/>
    </location>
</feature>
<dbReference type="CDD" id="cd09076">
    <property type="entry name" value="L1-EN"/>
    <property type="match status" value="1"/>
</dbReference>
<keyword evidence="10" id="KW-0863">Zinc-finger</keyword>
<evidence type="ECO:0000256" key="8">
    <source>
        <dbReference type="PIRSR" id="PIRSR604808-2"/>
    </source>
</evidence>
<gene>
    <name evidence="12" type="ORF">MCOR_1554</name>
</gene>
<feature type="binding site" evidence="8">
    <location>
        <position position="582"/>
    </location>
    <ligand>
        <name>Mg(2+)</name>
        <dbReference type="ChEBI" id="CHEBI:18420"/>
        <label>1</label>
    </ligand>
</feature>
<proteinExistence type="inferred from homology"/>
<reference evidence="12 13" key="1">
    <citation type="submission" date="2020-06" db="EMBL/GenBank/DDBJ databases">
        <authorList>
            <person name="Li R."/>
            <person name="Bekaert M."/>
        </authorList>
    </citation>
    <scope>NUCLEOTIDE SEQUENCE [LARGE SCALE GENOMIC DNA]</scope>
    <source>
        <strain evidence="13">wild</strain>
    </source>
</reference>
<evidence type="ECO:0000256" key="10">
    <source>
        <dbReference type="PROSITE-ProRule" id="PRU00047"/>
    </source>
</evidence>
<evidence type="ECO:0000256" key="5">
    <source>
        <dbReference type="ARBA" id="ARBA00022801"/>
    </source>
</evidence>
<dbReference type="AlphaFoldDB" id="A0A6J8A0S0"/>
<feature type="active site" description="Proton donor/acceptor" evidence="7">
    <location>
        <position position="582"/>
    </location>
</feature>
<keyword evidence="4 8" id="KW-0479">Metal-binding</keyword>
<dbReference type="GO" id="GO:0003906">
    <property type="term" value="F:DNA-(apurinic or apyrimidinic site) endonuclease activity"/>
    <property type="evidence" value="ECO:0007669"/>
    <property type="project" value="TreeGrafter"/>
</dbReference>
<comment type="cofactor">
    <cofactor evidence="8">
        <name>Mg(2+)</name>
        <dbReference type="ChEBI" id="CHEBI:18420"/>
    </cofactor>
    <cofactor evidence="8">
        <name>Mn(2+)</name>
        <dbReference type="ChEBI" id="CHEBI:29035"/>
    </cofactor>
    <text evidence="8">Probably binds two magnesium or manganese ions per subunit.</text>
</comment>
<dbReference type="GO" id="GO:0003676">
    <property type="term" value="F:nucleic acid binding"/>
    <property type="evidence" value="ECO:0007669"/>
    <property type="project" value="InterPro"/>
</dbReference>
<evidence type="ECO:0000256" key="7">
    <source>
        <dbReference type="PIRSR" id="PIRSR604808-1"/>
    </source>
</evidence>
<evidence type="ECO:0000256" key="3">
    <source>
        <dbReference type="ARBA" id="ARBA00012115"/>
    </source>
</evidence>
<comment type="catalytic activity">
    <reaction evidence="1">
        <text>Exonucleolytic cleavage in the 3'- to 5'-direction to yield nucleoside 5'-phosphates.</text>
        <dbReference type="EC" id="3.1.11.2"/>
    </reaction>
</comment>
<accession>A0A6J8A0S0</accession>
<feature type="binding site" evidence="8">
    <location>
        <position position="584"/>
    </location>
    <ligand>
        <name>Mg(2+)</name>
        <dbReference type="ChEBI" id="CHEBI:18420"/>
        <label>1</label>
    </ligand>
</feature>
<evidence type="ECO:0000256" key="4">
    <source>
        <dbReference type="ARBA" id="ARBA00022723"/>
    </source>
</evidence>
<protein>
    <recommendedName>
        <fullName evidence="3">exodeoxyribonuclease III</fullName>
        <ecNumber evidence="3">3.1.11.2</ecNumber>
    </recommendedName>
</protein>
<dbReference type="Pfam" id="PF13472">
    <property type="entry name" value="Lipase_GDSL_2"/>
    <property type="match status" value="1"/>
</dbReference>
<dbReference type="CDD" id="cd00229">
    <property type="entry name" value="SGNH_hydrolase"/>
    <property type="match status" value="1"/>
</dbReference>
<feature type="active site" description="Proton acceptor" evidence="7">
    <location>
        <position position="667"/>
    </location>
</feature>
<evidence type="ECO:0000313" key="13">
    <source>
        <dbReference type="Proteomes" id="UP000507470"/>
    </source>
</evidence>
<evidence type="ECO:0000256" key="6">
    <source>
        <dbReference type="ARBA" id="ARBA00022842"/>
    </source>
</evidence>
<dbReference type="OrthoDB" id="5870588at2759"/>
<dbReference type="GO" id="GO:0006284">
    <property type="term" value="P:base-excision repair"/>
    <property type="evidence" value="ECO:0007669"/>
    <property type="project" value="TreeGrafter"/>
</dbReference>
<dbReference type="Pfam" id="PF03372">
    <property type="entry name" value="Exo_endo_phos"/>
    <property type="match status" value="1"/>
</dbReference>